<dbReference type="AlphaFoldDB" id="B7KFF7"/>
<dbReference type="OrthoDB" id="573555at2"/>
<organism evidence="2 3">
    <name type="scientific">Gloeothece citriformis (strain PCC 7424)</name>
    <name type="common">Cyanothece sp. (strain PCC 7424)</name>
    <dbReference type="NCBI Taxonomy" id="65393"/>
    <lineage>
        <taxon>Bacteria</taxon>
        <taxon>Bacillati</taxon>
        <taxon>Cyanobacteriota</taxon>
        <taxon>Cyanophyceae</taxon>
        <taxon>Oscillatoriophycideae</taxon>
        <taxon>Chroococcales</taxon>
        <taxon>Aphanothecaceae</taxon>
        <taxon>Gloeothece</taxon>
        <taxon>Gloeothece citriformis</taxon>
    </lineage>
</organism>
<keyword evidence="1" id="KW-0472">Membrane</keyword>
<gene>
    <name evidence="2" type="ordered locus">PCC7424_3480</name>
</gene>
<evidence type="ECO:0000256" key="1">
    <source>
        <dbReference type="SAM" id="Phobius"/>
    </source>
</evidence>
<proteinExistence type="predicted"/>
<evidence type="ECO:0000313" key="3">
    <source>
        <dbReference type="Proteomes" id="UP000002384"/>
    </source>
</evidence>
<sequence length="295" mass="33753">MTSSSQNEQNFNPLGKLASLIALLAIALYFTGWIYRWSYFGFFQIEVTTLNLPLESFYLAAFQALFGHPLTILRTIIAFIVACILIVINLKFIDIVKKIIDVIQKKWKNNAVKIWKNNTLQILNKLNIRKKYLIKLNPINPSRQDLIKFLVSLIDELVIVFLALAILFLLAYWQGDEDAWKDVVNETSRLPVITVAIPDKNAALGRKLNDLSNPSDFRIIGAQSIYDKLLGQELSDSNQSRVWRLLIDRDGYFYIFPALPKKDQYKTVPVLIIYKSGSGDQLTIISSPQSWKNLP</sequence>
<dbReference type="EMBL" id="CP001291">
    <property type="protein sequence ID" value="ACK71873.1"/>
    <property type="molecule type" value="Genomic_DNA"/>
</dbReference>
<name>B7KFF7_GLOC7</name>
<dbReference type="RefSeq" id="WP_015955468.1">
    <property type="nucleotide sequence ID" value="NC_011729.1"/>
</dbReference>
<dbReference type="eggNOG" id="ENOG502ZHKE">
    <property type="taxonomic scope" value="Bacteria"/>
</dbReference>
<feature type="transmembrane region" description="Helical" evidence="1">
    <location>
        <begin position="149"/>
        <end position="173"/>
    </location>
</feature>
<keyword evidence="3" id="KW-1185">Reference proteome</keyword>
<dbReference type="KEGG" id="cyc:PCC7424_3480"/>
<dbReference type="STRING" id="65393.PCC7424_3480"/>
<feature type="transmembrane region" description="Helical" evidence="1">
    <location>
        <begin position="72"/>
        <end position="90"/>
    </location>
</feature>
<keyword evidence="1" id="KW-0812">Transmembrane</keyword>
<protein>
    <submittedName>
        <fullName evidence="2">Uncharacterized protein</fullName>
    </submittedName>
</protein>
<dbReference type="Proteomes" id="UP000002384">
    <property type="component" value="Chromosome"/>
</dbReference>
<keyword evidence="1" id="KW-1133">Transmembrane helix</keyword>
<dbReference type="HOGENOM" id="CLU_089274_0_0_3"/>
<reference evidence="3" key="1">
    <citation type="journal article" date="2011" name="MBio">
        <title>Novel metabolic attributes of the genus Cyanothece, comprising a group of unicellular nitrogen-fixing Cyanobacteria.</title>
        <authorList>
            <person name="Bandyopadhyay A."/>
            <person name="Elvitigala T."/>
            <person name="Welsh E."/>
            <person name="Stockel J."/>
            <person name="Liberton M."/>
            <person name="Min H."/>
            <person name="Sherman L.A."/>
            <person name="Pakrasi H.B."/>
        </authorList>
    </citation>
    <scope>NUCLEOTIDE SEQUENCE [LARGE SCALE GENOMIC DNA]</scope>
    <source>
        <strain evidence="3">PCC 7424</strain>
    </source>
</reference>
<feature type="transmembrane region" description="Helical" evidence="1">
    <location>
        <begin position="17"/>
        <end position="35"/>
    </location>
</feature>
<evidence type="ECO:0000313" key="2">
    <source>
        <dbReference type="EMBL" id="ACK71873.1"/>
    </source>
</evidence>
<accession>B7KFF7</accession>